<dbReference type="PANTHER" id="PTHR22950">
    <property type="entry name" value="AMINO ACID TRANSPORTER"/>
    <property type="match status" value="1"/>
</dbReference>
<dbReference type="Pfam" id="PF01490">
    <property type="entry name" value="Aa_trans"/>
    <property type="match status" value="1"/>
</dbReference>
<feature type="transmembrane region" description="Helical" evidence="6">
    <location>
        <begin position="106"/>
        <end position="134"/>
    </location>
</feature>
<dbReference type="PANTHER" id="PTHR22950:SF703">
    <property type="entry name" value="AMINO ACID TRANSPORTER TRANSMEMBRANE DOMAIN-CONTAINING PROTEIN"/>
    <property type="match status" value="1"/>
</dbReference>
<name>A0AAE1TRJ2_9EUCA</name>
<keyword evidence="4 6" id="KW-0472">Membrane</keyword>
<reference evidence="8" key="1">
    <citation type="submission" date="2023-11" db="EMBL/GenBank/DDBJ databases">
        <title>Genome assemblies of two species of porcelain crab, Petrolisthes cinctipes and Petrolisthes manimaculis (Anomura: Porcellanidae).</title>
        <authorList>
            <person name="Angst P."/>
        </authorList>
    </citation>
    <scope>NUCLEOTIDE SEQUENCE</scope>
    <source>
        <strain evidence="8">PB745_02</strain>
        <tissue evidence="8">Gill</tissue>
    </source>
</reference>
<evidence type="ECO:0000313" key="9">
    <source>
        <dbReference type="Proteomes" id="UP001292094"/>
    </source>
</evidence>
<evidence type="ECO:0000256" key="2">
    <source>
        <dbReference type="ARBA" id="ARBA00022692"/>
    </source>
</evidence>
<comment type="caution">
    <text evidence="8">The sequence shown here is derived from an EMBL/GenBank/DDBJ whole genome shotgun (WGS) entry which is preliminary data.</text>
</comment>
<evidence type="ECO:0000259" key="7">
    <source>
        <dbReference type="Pfam" id="PF01490"/>
    </source>
</evidence>
<feature type="transmembrane region" description="Helical" evidence="6">
    <location>
        <begin position="338"/>
        <end position="358"/>
    </location>
</feature>
<accession>A0AAE1TRJ2</accession>
<evidence type="ECO:0000256" key="3">
    <source>
        <dbReference type="ARBA" id="ARBA00022989"/>
    </source>
</evidence>
<feature type="transmembrane region" description="Helical" evidence="6">
    <location>
        <begin position="78"/>
        <end position="100"/>
    </location>
</feature>
<comment type="subcellular location">
    <subcellularLocation>
        <location evidence="1">Membrane</location>
        <topology evidence="1">Multi-pass membrane protein</topology>
    </subcellularLocation>
</comment>
<dbReference type="AlphaFoldDB" id="A0AAE1TRJ2"/>
<keyword evidence="3 6" id="KW-1133">Transmembrane helix</keyword>
<evidence type="ECO:0000256" key="1">
    <source>
        <dbReference type="ARBA" id="ARBA00004141"/>
    </source>
</evidence>
<feature type="region of interest" description="Disordered" evidence="5">
    <location>
        <begin position="1"/>
        <end position="48"/>
    </location>
</feature>
<proteinExistence type="predicted"/>
<feature type="transmembrane region" description="Helical" evidence="6">
    <location>
        <begin position="161"/>
        <end position="179"/>
    </location>
</feature>
<feature type="transmembrane region" description="Helical" evidence="6">
    <location>
        <begin position="379"/>
        <end position="399"/>
    </location>
</feature>
<feature type="domain" description="Amino acid transporter transmembrane" evidence="7">
    <location>
        <begin position="91"/>
        <end position="461"/>
    </location>
</feature>
<feature type="transmembrane region" description="Helical" evidence="6">
    <location>
        <begin position="224"/>
        <end position="246"/>
    </location>
</feature>
<dbReference type="EMBL" id="JAWZYT010004151">
    <property type="protein sequence ID" value="KAK4295082.1"/>
    <property type="molecule type" value="Genomic_DNA"/>
</dbReference>
<evidence type="ECO:0000256" key="4">
    <source>
        <dbReference type="ARBA" id="ARBA00023136"/>
    </source>
</evidence>
<evidence type="ECO:0000256" key="6">
    <source>
        <dbReference type="SAM" id="Phobius"/>
    </source>
</evidence>
<keyword evidence="9" id="KW-1185">Reference proteome</keyword>
<gene>
    <name evidence="8" type="ORF">Pmani_032332</name>
</gene>
<keyword evidence="2 6" id="KW-0812">Transmembrane</keyword>
<evidence type="ECO:0000313" key="8">
    <source>
        <dbReference type="EMBL" id="KAK4295082.1"/>
    </source>
</evidence>
<feature type="transmembrane region" description="Helical" evidence="6">
    <location>
        <begin position="258"/>
        <end position="284"/>
    </location>
</feature>
<dbReference type="GO" id="GO:0015179">
    <property type="term" value="F:L-amino acid transmembrane transporter activity"/>
    <property type="evidence" value="ECO:0007669"/>
    <property type="project" value="TreeGrafter"/>
</dbReference>
<feature type="compositionally biased region" description="Pro residues" evidence="5">
    <location>
        <begin position="31"/>
        <end position="41"/>
    </location>
</feature>
<feature type="transmembrane region" description="Helical" evidence="6">
    <location>
        <begin position="438"/>
        <end position="457"/>
    </location>
</feature>
<organism evidence="8 9">
    <name type="scientific">Petrolisthes manimaculis</name>
    <dbReference type="NCBI Taxonomy" id="1843537"/>
    <lineage>
        <taxon>Eukaryota</taxon>
        <taxon>Metazoa</taxon>
        <taxon>Ecdysozoa</taxon>
        <taxon>Arthropoda</taxon>
        <taxon>Crustacea</taxon>
        <taxon>Multicrustacea</taxon>
        <taxon>Malacostraca</taxon>
        <taxon>Eumalacostraca</taxon>
        <taxon>Eucarida</taxon>
        <taxon>Decapoda</taxon>
        <taxon>Pleocyemata</taxon>
        <taxon>Anomura</taxon>
        <taxon>Galatheoidea</taxon>
        <taxon>Porcellanidae</taxon>
        <taxon>Petrolisthes</taxon>
    </lineage>
</organism>
<protein>
    <recommendedName>
        <fullName evidence="7">Amino acid transporter transmembrane domain-containing protein</fullName>
    </recommendedName>
</protein>
<dbReference type="InterPro" id="IPR013057">
    <property type="entry name" value="AA_transpt_TM"/>
</dbReference>
<evidence type="ECO:0000256" key="5">
    <source>
        <dbReference type="SAM" id="MobiDB-lite"/>
    </source>
</evidence>
<dbReference type="GO" id="GO:0005774">
    <property type="term" value="C:vacuolar membrane"/>
    <property type="evidence" value="ECO:0007669"/>
    <property type="project" value="TreeGrafter"/>
</dbReference>
<sequence>MASREEKLPLLGRGKGLITPAKSRFSETSTTPPPPPPPPAAAGPSHAPATLFQTPEASPILQKQVNQGGPGGISLGRAVCYVLGVLGVLPIVSLPGALVYCGWLGFVMFVVLVVVEVYTAVLLARSWLILELFWPREAHLHHRHPYPGLAEKAGGVVLRKIVSGLLNIAIFGAAIPFMLLASETMQQLVVSTTGWDLSFCYWLLVLTVALTPLLWFGTPKDLGVVTWVGGVSVVVVTGLTLASLFLDPPSSYKPPPEVPTWTSAAYCFGVIAFQFDIHPVILTVQMDMKQRHQLPLALIISFTVCGVLFLVVTGASFALYGSAVKANILNSFDHGPLLYVNMAIVCVQMLLCLVLGINALFQNLENCLNIPDEFGWRRVLLRTGVMALLLFMCESIPHFGVAIELVGGLLVTPFIFIFPPAFHISIKHKACGRIDVRDLVLAANIIIMGIVGCIAATSQSLIQVAQLSHFAPPCYINATAVSIAAREYQVNHYR</sequence>
<feature type="transmembrane region" description="Helical" evidence="6">
    <location>
        <begin position="199"/>
        <end position="217"/>
    </location>
</feature>
<feature type="transmembrane region" description="Helical" evidence="6">
    <location>
        <begin position="296"/>
        <end position="318"/>
    </location>
</feature>
<feature type="transmembrane region" description="Helical" evidence="6">
    <location>
        <begin position="405"/>
        <end position="426"/>
    </location>
</feature>
<dbReference type="Proteomes" id="UP001292094">
    <property type="component" value="Unassembled WGS sequence"/>
</dbReference>